<dbReference type="GO" id="GO:0005886">
    <property type="term" value="C:plasma membrane"/>
    <property type="evidence" value="ECO:0007669"/>
    <property type="project" value="UniProtKB-SubCell"/>
</dbReference>
<feature type="transmembrane region" description="Helical" evidence="6">
    <location>
        <begin position="282"/>
        <end position="299"/>
    </location>
</feature>
<organism evidence="8 9">
    <name type="scientific">Shimia abyssi</name>
    <dbReference type="NCBI Taxonomy" id="1662395"/>
    <lineage>
        <taxon>Bacteria</taxon>
        <taxon>Pseudomonadati</taxon>
        <taxon>Pseudomonadota</taxon>
        <taxon>Alphaproteobacteria</taxon>
        <taxon>Rhodobacterales</taxon>
        <taxon>Roseobacteraceae</taxon>
    </lineage>
</organism>
<dbReference type="InterPro" id="IPR020846">
    <property type="entry name" value="MFS_dom"/>
</dbReference>
<evidence type="ECO:0000256" key="3">
    <source>
        <dbReference type="ARBA" id="ARBA00022692"/>
    </source>
</evidence>
<keyword evidence="2" id="KW-1003">Cell membrane</keyword>
<dbReference type="PANTHER" id="PTHR43124">
    <property type="entry name" value="PURINE EFFLUX PUMP PBUE"/>
    <property type="match status" value="1"/>
</dbReference>
<dbReference type="PROSITE" id="PS50850">
    <property type="entry name" value="MFS"/>
    <property type="match status" value="1"/>
</dbReference>
<proteinExistence type="predicted"/>
<evidence type="ECO:0000313" key="8">
    <source>
        <dbReference type="EMBL" id="PSL20466.1"/>
    </source>
</evidence>
<dbReference type="SUPFAM" id="SSF103473">
    <property type="entry name" value="MFS general substrate transporter"/>
    <property type="match status" value="1"/>
</dbReference>
<sequence>MRLSYKMSLFAIFLLWIAGLTAAAQFSKIAVPFDLVQATYPNAGASIGWLLTLISALGAVFGMVAGTLAGHIGSFRILIAALCLGAACSLWQATLPALPLMMLARLIEGLSHLGIVVAAPTLIAQISPDRLRGAALSLWSTFFGVSFALTAWLGLPLTQSSGLEALFLSHASAMAALAIALFLILKGAPLHAGKVQGADRPPLSVRNISRQHVQSYSSPYVSAASLGWVFYTLTFVSLLTLLPPLLPTDTRTAIVGAMPLASILVSLVCVPLLLTRITAVRVVSLGFCLSVLVLCLLPLGMPVGVVAVALFATLGLVQGATFAAVPQLNSSLETRALANGALAQMGNIGNLLGTPILLILITQAGPSLAFTCIAALYALGALTHEYLNWLRRRRGQTQSP</sequence>
<feature type="transmembrane region" description="Helical" evidence="6">
    <location>
        <begin position="136"/>
        <end position="155"/>
    </location>
</feature>
<accession>A0A2P8FFH3</accession>
<dbReference type="AlphaFoldDB" id="A0A2P8FFH3"/>
<dbReference type="Proteomes" id="UP000240418">
    <property type="component" value="Unassembled WGS sequence"/>
</dbReference>
<evidence type="ECO:0000256" key="5">
    <source>
        <dbReference type="ARBA" id="ARBA00023136"/>
    </source>
</evidence>
<dbReference type="GO" id="GO:0022857">
    <property type="term" value="F:transmembrane transporter activity"/>
    <property type="evidence" value="ECO:0007669"/>
    <property type="project" value="InterPro"/>
</dbReference>
<feature type="transmembrane region" description="Helical" evidence="6">
    <location>
        <begin position="220"/>
        <end position="242"/>
    </location>
</feature>
<feature type="transmembrane region" description="Helical" evidence="6">
    <location>
        <begin position="75"/>
        <end position="94"/>
    </location>
</feature>
<dbReference type="PANTHER" id="PTHR43124:SF3">
    <property type="entry name" value="CHLORAMPHENICOL EFFLUX PUMP RV0191"/>
    <property type="match status" value="1"/>
</dbReference>
<feature type="transmembrane region" description="Helical" evidence="6">
    <location>
        <begin position="254"/>
        <end position="275"/>
    </location>
</feature>
<protein>
    <submittedName>
        <fullName evidence="8">Putative MFS family arabinose efflux permease</fullName>
    </submittedName>
</protein>
<evidence type="ECO:0000256" key="1">
    <source>
        <dbReference type="ARBA" id="ARBA00004651"/>
    </source>
</evidence>
<keyword evidence="5 6" id="KW-0472">Membrane</keyword>
<name>A0A2P8FFH3_9RHOB</name>
<dbReference type="InterPro" id="IPR011701">
    <property type="entry name" value="MFS"/>
</dbReference>
<comment type="caution">
    <text evidence="8">The sequence shown here is derived from an EMBL/GenBank/DDBJ whole genome shotgun (WGS) entry which is preliminary data.</text>
</comment>
<feature type="transmembrane region" description="Helical" evidence="6">
    <location>
        <begin position="337"/>
        <end position="361"/>
    </location>
</feature>
<evidence type="ECO:0000256" key="4">
    <source>
        <dbReference type="ARBA" id="ARBA00022989"/>
    </source>
</evidence>
<feature type="transmembrane region" description="Helical" evidence="6">
    <location>
        <begin position="305"/>
        <end position="325"/>
    </location>
</feature>
<keyword evidence="4 6" id="KW-1133">Transmembrane helix</keyword>
<dbReference type="InterPro" id="IPR036259">
    <property type="entry name" value="MFS_trans_sf"/>
</dbReference>
<evidence type="ECO:0000256" key="6">
    <source>
        <dbReference type="SAM" id="Phobius"/>
    </source>
</evidence>
<dbReference type="EMBL" id="PYGJ01000003">
    <property type="protein sequence ID" value="PSL20466.1"/>
    <property type="molecule type" value="Genomic_DNA"/>
</dbReference>
<comment type="subcellular location">
    <subcellularLocation>
        <location evidence="1">Cell membrane</location>
        <topology evidence="1">Multi-pass membrane protein</topology>
    </subcellularLocation>
</comment>
<feature type="transmembrane region" description="Helical" evidence="6">
    <location>
        <begin position="47"/>
        <end position="68"/>
    </location>
</feature>
<keyword evidence="3 6" id="KW-0812">Transmembrane</keyword>
<feature type="transmembrane region" description="Helical" evidence="6">
    <location>
        <begin position="367"/>
        <end position="387"/>
    </location>
</feature>
<dbReference type="CDD" id="cd06174">
    <property type="entry name" value="MFS"/>
    <property type="match status" value="1"/>
</dbReference>
<dbReference type="Gene3D" id="1.20.1250.20">
    <property type="entry name" value="MFS general substrate transporter like domains"/>
    <property type="match status" value="1"/>
</dbReference>
<feature type="transmembrane region" description="Helical" evidence="6">
    <location>
        <begin position="100"/>
        <end position="124"/>
    </location>
</feature>
<reference evidence="8 9" key="1">
    <citation type="submission" date="2018-03" db="EMBL/GenBank/DDBJ databases">
        <title>Genomic Encyclopedia of Archaeal and Bacterial Type Strains, Phase II (KMG-II): from individual species to whole genera.</title>
        <authorList>
            <person name="Goeker M."/>
        </authorList>
    </citation>
    <scope>NUCLEOTIDE SEQUENCE [LARGE SCALE GENOMIC DNA]</scope>
    <source>
        <strain evidence="8 9">DSM 100673</strain>
    </source>
</reference>
<dbReference type="InterPro" id="IPR050189">
    <property type="entry name" value="MFS_Efflux_Transporters"/>
</dbReference>
<feature type="transmembrane region" description="Helical" evidence="6">
    <location>
        <begin position="167"/>
        <end position="185"/>
    </location>
</feature>
<gene>
    <name evidence="8" type="ORF">CLV88_103108</name>
</gene>
<dbReference type="OrthoDB" id="6095882at2"/>
<evidence type="ECO:0000313" key="9">
    <source>
        <dbReference type="Proteomes" id="UP000240418"/>
    </source>
</evidence>
<feature type="domain" description="Major facilitator superfamily (MFS) profile" evidence="7">
    <location>
        <begin position="11"/>
        <end position="392"/>
    </location>
</feature>
<evidence type="ECO:0000259" key="7">
    <source>
        <dbReference type="PROSITE" id="PS50850"/>
    </source>
</evidence>
<keyword evidence="9" id="KW-1185">Reference proteome</keyword>
<dbReference type="Pfam" id="PF07690">
    <property type="entry name" value="MFS_1"/>
    <property type="match status" value="1"/>
</dbReference>
<dbReference type="RefSeq" id="WP_106607698.1">
    <property type="nucleotide sequence ID" value="NZ_PYGJ01000003.1"/>
</dbReference>
<evidence type="ECO:0000256" key="2">
    <source>
        <dbReference type="ARBA" id="ARBA00022475"/>
    </source>
</evidence>